<evidence type="ECO:0000313" key="3">
    <source>
        <dbReference type="Proteomes" id="UP000199513"/>
    </source>
</evidence>
<gene>
    <name evidence="2" type="ORF">SAMN04488541_1015113</name>
</gene>
<dbReference type="Gene3D" id="2.60.40.1120">
    <property type="entry name" value="Carboxypeptidase-like, regulatory domain"/>
    <property type="match status" value="1"/>
</dbReference>
<protein>
    <submittedName>
        <fullName evidence="2">CarboxypepD_reg-like domain-containing protein</fullName>
    </submittedName>
</protein>
<feature type="signal peptide" evidence="1">
    <location>
        <begin position="1"/>
        <end position="19"/>
    </location>
</feature>
<evidence type="ECO:0000256" key="1">
    <source>
        <dbReference type="SAM" id="SignalP"/>
    </source>
</evidence>
<dbReference type="AlphaFoldDB" id="A0A1I2FXZ7"/>
<dbReference type="EMBL" id="FONY01000015">
    <property type="protein sequence ID" value="SFF09677.1"/>
    <property type="molecule type" value="Genomic_DNA"/>
</dbReference>
<dbReference type="SUPFAM" id="SSF49464">
    <property type="entry name" value="Carboxypeptidase regulatory domain-like"/>
    <property type="match status" value="1"/>
</dbReference>
<name>A0A1I2FXZ7_9BACT</name>
<dbReference type="RefSeq" id="WP_091544744.1">
    <property type="nucleotide sequence ID" value="NZ_FONY01000015.1"/>
</dbReference>
<keyword evidence="1" id="KW-0732">Signal</keyword>
<accession>A0A1I2FXZ7</accession>
<dbReference type="STRING" id="1003.SAMN04488541_1015113"/>
<dbReference type="Proteomes" id="UP000199513">
    <property type="component" value="Unassembled WGS sequence"/>
</dbReference>
<dbReference type="Pfam" id="PF13715">
    <property type="entry name" value="CarbopepD_reg_2"/>
    <property type="match status" value="1"/>
</dbReference>
<dbReference type="InterPro" id="IPR008969">
    <property type="entry name" value="CarboxyPept-like_regulatory"/>
</dbReference>
<organism evidence="2 3">
    <name type="scientific">Thermoflexibacter ruber</name>
    <dbReference type="NCBI Taxonomy" id="1003"/>
    <lineage>
        <taxon>Bacteria</taxon>
        <taxon>Pseudomonadati</taxon>
        <taxon>Bacteroidota</taxon>
        <taxon>Cytophagia</taxon>
        <taxon>Cytophagales</taxon>
        <taxon>Thermoflexibacteraceae</taxon>
        <taxon>Thermoflexibacter</taxon>
    </lineage>
</organism>
<reference evidence="2 3" key="1">
    <citation type="submission" date="2016-10" db="EMBL/GenBank/DDBJ databases">
        <authorList>
            <person name="de Groot N.N."/>
        </authorList>
    </citation>
    <scope>NUCLEOTIDE SEQUENCE [LARGE SCALE GENOMIC DNA]</scope>
    <source>
        <strain>GEY</strain>
        <strain evidence="3">DSM 9560</strain>
    </source>
</reference>
<evidence type="ECO:0000313" key="2">
    <source>
        <dbReference type="EMBL" id="SFF09677.1"/>
    </source>
</evidence>
<feature type="chain" id="PRO_5011554973" evidence="1">
    <location>
        <begin position="20"/>
        <end position="476"/>
    </location>
</feature>
<keyword evidence="3" id="KW-1185">Reference proteome</keyword>
<sequence>MKRLSLVFVSLFWYLVAQAQVTLPLAGKIVDAQTGKAVAYASIGIVGTNVSTVTNEMGDFRLNIASDYLNEYLTVHCLSYKTYQVQISSIKDPNHLLIALEVQEKVLKQVVVRPTLTPEKILEKVIQNLKKYHASEAYEQTIFFRTTTQVNNIYNGMAEAVADIYNGGYKEAYAKDKYQYLNSDIEIIKELRQTHYSLKYTAKGDPKCGIKIYDMLRIKKDLIHRGVLNKDNINKMKFSINEHTSFSGKEVIVIHFTPKEKYIAKLNDKPFREIQELLYSGKIYIDWENLVLLKIEVSTSDFTKQYIASQDKYRRHKAKPLQKDISLQFTEYQGKYYLQYMKYTDEYEDYGWSDSDSFAIVKHQAEFIVNYLKVHTLIEASLRSKYGNIEHYEDVKILHNQDTPPIPYHSLFWQSYVCPPFNNWDKLKTDLEKKFGSLEKQFVKNSELPEITQEEIKAIQSKYDPEFLRQINKKAY</sequence>
<proteinExistence type="predicted"/>
<dbReference type="OrthoDB" id="1489599at2"/>